<evidence type="ECO:0000313" key="3">
    <source>
        <dbReference type="EMBL" id="NDY93194.1"/>
    </source>
</evidence>
<dbReference type="Pfam" id="PF05860">
    <property type="entry name" value="TPS"/>
    <property type="match status" value="1"/>
</dbReference>
<keyword evidence="1" id="KW-0732">Signal</keyword>
<dbReference type="Proteomes" id="UP000484255">
    <property type="component" value="Unassembled WGS sequence"/>
</dbReference>
<evidence type="ECO:0000256" key="1">
    <source>
        <dbReference type="SAM" id="SignalP"/>
    </source>
</evidence>
<dbReference type="SMART" id="SM00912">
    <property type="entry name" value="Haemagg_act"/>
    <property type="match status" value="1"/>
</dbReference>
<sequence length="1846" mass="182700">MSPRRPASRPVSRRPALRRPSRLRPLAAALAAALPLVKAGGVQAAPAAAAVPVPAVSWRTSGAGVAAPVNTVNARGGVDQVIGQTSPRAIYQWQSFDIGASSSVTFDMALPGSAALNRVVGGVSPSQIFGQLKATRGGEIYLINANGILFGQGAVVNTGSLVASTLNLSDLEFHSGLTHHLLYDPTQPAFRHEGDAASFVDSRSFVRVESGAQITTDPGGRVFLFAKRVENAGHIETPGGQTVLAGGGSVYLANPAGQALYASEHNPAVPALRGLLVEVGAGPGGASGSVANLAGGQIHTPRGNTTLVGMAVNQNGLIRATTSVTENGSIFLRAQGQAFEGAAGGGSQVRAAETGTLTLGACSLTTITPDTGLKADGSVPTSDGNATFVTSRLDLTGRSVVLEGGASGGAQVVAPGAVVNVRASRSPGYEAAASATHAGGADEARVVLGPGATIDVSGTTDTTVSVSRYFVTTELLGSNDLKDAPLQKDGLLSRSRATLDVRDDSLILGSLESYRAGLQQTVGERLSAGGTVRLSAEGAVLAHADSSLRLDGGRVNVTGAYVRETRLMASDGTLYDLSQAPTNLVYTQALNLARGGEATRFGTAVQYGIVSSARREDGYVEGRAAGSLSVVAPTVVLGGQVQARSTVGERQRQGLDTAASGGRLSVGAVRQGTADFTATGYAGGAVLQSFTLADTAPVADEALWTDPLASLEGVASGASAAQLSAGGFTSLAVATLGDLQLQGGALTLADGASLRLLAETGSVSLETSLRSRGGQVELLSREGGVRLAAGQQVDLAGGWFNLRTGGPQDTTAAAGGRFSASGGTGVHLETGSTVDVSGGAVLAAGGTLAGAGAGSITLRHTATAVDPQHAGLRLQGTLQGQALGTGGSLGLSAPVVQIGGGATASAGTLALGADAFQQGGFASFSVDGRLALDVAAGAQVQVSRQTWQADPRAVLDLASGGRLHYDTAAGTLSAGDTHRDLGVAGLPVGSLPATASLSLASSGAAGQGGQLRVGAGAQVAVADTGSLRLSARQQLAVDGTLQAHAGRIDLTLAAQANTAAGEQPWLWIGEQAVLDVSGVARTVVGTDGLPRGSIASGGSIHVSTAGDNGLASALVVAKGAVLDARGAQGDVLVSSVGTGGRNSEVRPLASAGGSVSLTANADLVVEGDVRLQGGAPGAAGGSLSVALESANDLARTGDASLTLPRELRLTAARTDLTPGTAAGDAALLAQVAGKAAVSAALVAQSGADQLSLSARETLRLLPGADLDLAGTLTLSAQALAAPTPAGADAPSAITLRAAQISLNGLRPRTDDAAMAQPAVSGGDSQLTLASRGAVQVRGHWVTQGLAQLDLQAQGDLILQGLSGTGGALSGSLRTGGDLTVSARQVYPASATTFTLDASGHAVRFTRPDGASAPPATPLSAGGQLVVQAAQIEQAGVLRAPQGQIRLLASERLDLQDGSLTSVSADGLTLPYGSVSGERWTAPDGTLLTQLPGKRIELQAGTAQAPGEVQVAAGATVDLSGGGDLLGHEFVAGKGGSTDVFAGTDGAFALVPGVHSAAGFDTSLAGAAALGRQIQIGAGGPLPAGTYTLLPARYGLQPGAFLVRPAASGTARYDLGVAVRQPDGAYLVGARLLTEGGAADPLSSTWQLIPREVALRASEIRSTSANAEFVRRATLAGSAAAERPLDAGTLGVAAGQVALSGAVDFDAATGGRAGRAEFSARQVAVVADGAAPVAGALTLTVGQLNALGAGAVVLGGTTTAHTVDGVADGSRDLQVQARQVQVDTGGQTLQVSDLTLVATAQDAPADTPQVRLAAGSVIAAAAGGTEAAGDPTRLRVQGDGAAVRLSA</sequence>
<dbReference type="PANTHER" id="PTHR12338:SF5">
    <property type="entry name" value="ANTIGEN 43-RELATED"/>
    <property type="match status" value="1"/>
</dbReference>
<dbReference type="RefSeq" id="WP_163459243.1">
    <property type="nucleotide sequence ID" value="NZ_JAAGOH010000029.1"/>
</dbReference>
<feature type="non-terminal residue" evidence="3">
    <location>
        <position position="1846"/>
    </location>
</feature>
<gene>
    <name evidence="3" type="ORF">G3A44_18530</name>
</gene>
<proteinExistence type="predicted"/>
<organism evidence="3 4">
    <name type="scientific">Ideonella livida</name>
    <dbReference type="NCBI Taxonomy" id="2707176"/>
    <lineage>
        <taxon>Bacteria</taxon>
        <taxon>Pseudomonadati</taxon>
        <taxon>Pseudomonadota</taxon>
        <taxon>Betaproteobacteria</taxon>
        <taxon>Burkholderiales</taxon>
        <taxon>Sphaerotilaceae</taxon>
        <taxon>Ideonella</taxon>
    </lineage>
</organism>
<feature type="signal peptide" evidence="1">
    <location>
        <begin position="1"/>
        <end position="44"/>
    </location>
</feature>
<dbReference type="InterPro" id="IPR050909">
    <property type="entry name" value="Bact_Autotransporter_VF"/>
</dbReference>
<dbReference type="InterPro" id="IPR011050">
    <property type="entry name" value="Pectin_lyase_fold/virulence"/>
</dbReference>
<dbReference type="InterPro" id="IPR008638">
    <property type="entry name" value="FhaB/CdiA-like_TPS"/>
</dbReference>
<evidence type="ECO:0000313" key="4">
    <source>
        <dbReference type="Proteomes" id="UP000484255"/>
    </source>
</evidence>
<dbReference type="PANTHER" id="PTHR12338">
    <property type="entry name" value="AUTOTRANSPORTER"/>
    <property type="match status" value="1"/>
</dbReference>
<dbReference type="InterPro" id="IPR012334">
    <property type="entry name" value="Pectin_lyas_fold"/>
</dbReference>
<reference evidence="3 4" key="1">
    <citation type="submission" date="2020-02" db="EMBL/GenBank/DDBJ databases">
        <title>Ideonella bacterium strain TBM-1.</title>
        <authorList>
            <person name="Chen W.-M."/>
        </authorList>
    </citation>
    <scope>NUCLEOTIDE SEQUENCE [LARGE SCALE GENOMIC DNA]</scope>
    <source>
        <strain evidence="3 4">TBM-1</strain>
    </source>
</reference>
<keyword evidence="4" id="KW-1185">Reference proteome</keyword>
<comment type="caution">
    <text evidence="3">The sequence shown here is derived from an EMBL/GenBank/DDBJ whole genome shotgun (WGS) entry which is preliminary data.</text>
</comment>
<accession>A0A7C9PKE3</accession>
<dbReference type="NCBIfam" id="TIGR01901">
    <property type="entry name" value="adhes_NPXG"/>
    <property type="match status" value="1"/>
</dbReference>
<feature type="chain" id="PRO_5028843873" evidence="1">
    <location>
        <begin position="45"/>
        <end position="1846"/>
    </location>
</feature>
<dbReference type="PROSITE" id="PS51318">
    <property type="entry name" value="TAT"/>
    <property type="match status" value="1"/>
</dbReference>
<dbReference type="InterPro" id="IPR006311">
    <property type="entry name" value="TAT_signal"/>
</dbReference>
<feature type="domain" description="Filamentous haemagglutinin FhaB/tRNA nuclease CdiA-like TPS" evidence="2">
    <location>
        <begin position="64"/>
        <end position="172"/>
    </location>
</feature>
<protein>
    <submittedName>
        <fullName evidence="3">Filamentous hemagglutinin N-terminal domain-containing protein</fullName>
    </submittedName>
</protein>
<dbReference type="Gene3D" id="2.160.20.10">
    <property type="entry name" value="Single-stranded right-handed beta-helix, Pectin lyase-like"/>
    <property type="match status" value="1"/>
</dbReference>
<name>A0A7C9PKE3_9BURK</name>
<evidence type="ECO:0000259" key="2">
    <source>
        <dbReference type="SMART" id="SM00912"/>
    </source>
</evidence>
<dbReference type="EMBL" id="JAAGOH010000029">
    <property type="protein sequence ID" value="NDY93194.1"/>
    <property type="molecule type" value="Genomic_DNA"/>
</dbReference>
<dbReference type="SUPFAM" id="SSF51126">
    <property type="entry name" value="Pectin lyase-like"/>
    <property type="match status" value="1"/>
</dbReference>